<dbReference type="InterPro" id="IPR029068">
    <property type="entry name" value="Glyas_Bleomycin-R_OHBP_Dase"/>
</dbReference>
<sequence length="39" mass="4208">VEEGPVERTGATGPIISVYFRDPDLNLIEIGLPVTSRPV</sequence>
<organism evidence="1">
    <name type="scientific">Salmonella enterica subsp. enterica serovar Chester</name>
    <dbReference type="NCBI Taxonomy" id="149386"/>
    <lineage>
        <taxon>Bacteria</taxon>
        <taxon>Pseudomonadati</taxon>
        <taxon>Pseudomonadota</taxon>
        <taxon>Gammaproteobacteria</taxon>
        <taxon>Enterobacterales</taxon>
        <taxon>Enterobacteriaceae</taxon>
        <taxon>Salmonella</taxon>
    </lineage>
</organism>
<gene>
    <name evidence="1" type="ORF">DS524_29325</name>
</gene>
<dbReference type="Gene3D" id="3.10.180.10">
    <property type="entry name" value="2,3-Dihydroxybiphenyl 1,2-Dioxygenase, domain 1"/>
    <property type="match status" value="1"/>
</dbReference>
<accession>A0A5U8SX51</accession>
<evidence type="ECO:0000313" key="1">
    <source>
        <dbReference type="EMBL" id="EBR9859837.1"/>
    </source>
</evidence>
<proteinExistence type="predicted"/>
<dbReference type="SUPFAM" id="SSF54593">
    <property type="entry name" value="Glyoxalase/Bleomycin resistance protein/Dihydroxybiphenyl dioxygenase"/>
    <property type="match status" value="1"/>
</dbReference>
<protein>
    <submittedName>
        <fullName evidence="1">VOC family protein</fullName>
    </submittedName>
</protein>
<comment type="caution">
    <text evidence="1">The sequence shown here is derived from an EMBL/GenBank/DDBJ whole genome shotgun (WGS) entry which is preliminary data.</text>
</comment>
<feature type="non-terminal residue" evidence="1">
    <location>
        <position position="1"/>
    </location>
</feature>
<dbReference type="AlphaFoldDB" id="A0A5U8SX51"/>
<name>A0A5U8SX51_SALET</name>
<dbReference type="EMBL" id="AAGUAT010000420">
    <property type="protein sequence ID" value="EBR9859837.1"/>
    <property type="molecule type" value="Genomic_DNA"/>
</dbReference>
<reference evidence="1" key="1">
    <citation type="submission" date="2018-07" db="EMBL/GenBank/DDBJ databases">
        <authorList>
            <person name="Ashton P.M."/>
            <person name="Dallman T."/>
            <person name="Nair S."/>
            <person name="De Pinna E."/>
            <person name="Peters T."/>
            <person name="Grant K."/>
        </authorList>
    </citation>
    <scope>NUCLEOTIDE SEQUENCE</scope>
    <source>
        <strain evidence="1">296838</strain>
    </source>
</reference>